<proteinExistence type="predicted"/>
<dbReference type="EMBL" id="CP036433">
    <property type="protein sequence ID" value="QDU93724.1"/>
    <property type="molecule type" value="Genomic_DNA"/>
</dbReference>
<dbReference type="KEGG" id="lcre:Pla8534_15060"/>
<dbReference type="InterPro" id="IPR011487">
    <property type="entry name" value="DUF1598"/>
</dbReference>
<keyword evidence="2" id="KW-1185">Reference proteome</keyword>
<evidence type="ECO:0000313" key="1">
    <source>
        <dbReference type="EMBL" id="QDU93724.1"/>
    </source>
</evidence>
<reference evidence="1 2" key="1">
    <citation type="submission" date="2019-02" db="EMBL/GenBank/DDBJ databases">
        <title>Deep-cultivation of Planctomycetes and their phenomic and genomic characterization uncovers novel biology.</title>
        <authorList>
            <person name="Wiegand S."/>
            <person name="Jogler M."/>
            <person name="Boedeker C."/>
            <person name="Pinto D."/>
            <person name="Vollmers J."/>
            <person name="Rivas-Marin E."/>
            <person name="Kohn T."/>
            <person name="Peeters S.H."/>
            <person name="Heuer A."/>
            <person name="Rast P."/>
            <person name="Oberbeckmann S."/>
            <person name="Bunk B."/>
            <person name="Jeske O."/>
            <person name="Meyerdierks A."/>
            <person name="Storesund J.E."/>
            <person name="Kallscheuer N."/>
            <person name="Luecker S."/>
            <person name="Lage O.M."/>
            <person name="Pohl T."/>
            <person name="Merkel B.J."/>
            <person name="Hornburger P."/>
            <person name="Mueller R.-W."/>
            <person name="Bruemmer F."/>
            <person name="Labrenz M."/>
            <person name="Spormann A.M."/>
            <person name="Op den Camp H."/>
            <person name="Overmann J."/>
            <person name="Amann R."/>
            <person name="Jetten M.S.M."/>
            <person name="Mascher T."/>
            <person name="Medema M.H."/>
            <person name="Devos D.P."/>
            <person name="Kaster A.-K."/>
            <person name="Ovreas L."/>
            <person name="Rohde M."/>
            <person name="Galperin M.Y."/>
            <person name="Jogler C."/>
        </authorList>
    </citation>
    <scope>NUCLEOTIDE SEQUENCE [LARGE SCALE GENOMIC DNA]</scope>
    <source>
        <strain evidence="1 2">Pla85_3_4</strain>
    </source>
</reference>
<dbReference type="AlphaFoldDB" id="A0A518DPG8"/>
<protein>
    <recommendedName>
        <fullName evidence="3">DUF1598 domain-containing protein</fullName>
    </recommendedName>
</protein>
<dbReference type="Pfam" id="PF07643">
    <property type="entry name" value="DUF1598"/>
    <property type="match status" value="1"/>
</dbReference>
<dbReference type="OrthoDB" id="233246at2"/>
<sequence>MAACAILRSMAEQRKPIQQQGASHTVGHILVRGAIYMAIRSFVQKLLIACAVAGFVGLANTSWAGHNNFRQNAVGGVSIDAFGVVAGPSVEAARMLRASLEESVTRAEPGMARPTTLRMVSLRGLEAAIADAMENNLGRLPDEVKYLAGMQRIQHVFLYPEANDIVLAGPGEGWKVDGTGNVVGITTGRPVLQLEDLLVAFRTVTQAGEGEGIGCSIDPSAEGQQRLNAYLKSVRQFNPAVVKGVEEAMGPQQIRITGVPTDSHFARVLVAADFRMKRYAMHLEPSPVPEMISFIDLLAKRRTLPKNMTPRWWLATDYEPLLRSEDRLAWEIRGQGVKCMTENDFVDATGERVGIAGSKNPLAQEWADLMNKHYNTLMQRDPVFGELRNVMDMCVVAALIESERMLATVDLKLPTIYGENDKVSLSKWHTPKSVATYCGFKKVGSSYVITASGGVQVDSWEAAEVSVVNASVSQVRSQASPAGKTEFWWN</sequence>
<evidence type="ECO:0000313" key="2">
    <source>
        <dbReference type="Proteomes" id="UP000317648"/>
    </source>
</evidence>
<accession>A0A518DPG8</accession>
<dbReference type="Proteomes" id="UP000317648">
    <property type="component" value="Chromosome"/>
</dbReference>
<organism evidence="1 2">
    <name type="scientific">Lignipirellula cremea</name>
    <dbReference type="NCBI Taxonomy" id="2528010"/>
    <lineage>
        <taxon>Bacteria</taxon>
        <taxon>Pseudomonadati</taxon>
        <taxon>Planctomycetota</taxon>
        <taxon>Planctomycetia</taxon>
        <taxon>Pirellulales</taxon>
        <taxon>Pirellulaceae</taxon>
        <taxon>Lignipirellula</taxon>
    </lineage>
</organism>
<gene>
    <name evidence="1" type="ORF">Pla8534_15060</name>
</gene>
<name>A0A518DPG8_9BACT</name>
<evidence type="ECO:0008006" key="3">
    <source>
        <dbReference type="Google" id="ProtNLM"/>
    </source>
</evidence>